<dbReference type="RefSeq" id="XP_024514334.1">
    <property type="nucleotide sequence ID" value="XM_024658480.1"/>
</dbReference>
<organism evidence="1 2">
    <name type="scientific">Cryptococcus deneoformans (strain JEC21 / ATCC MYA-565)</name>
    <name type="common">Cryptococcus neoformans var. neoformans serotype D</name>
    <dbReference type="NCBI Taxonomy" id="214684"/>
    <lineage>
        <taxon>Eukaryota</taxon>
        <taxon>Fungi</taxon>
        <taxon>Dikarya</taxon>
        <taxon>Basidiomycota</taxon>
        <taxon>Agaricomycotina</taxon>
        <taxon>Tremellomycetes</taxon>
        <taxon>Tremellales</taxon>
        <taxon>Cryptococcaceae</taxon>
        <taxon>Cryptococcus</taxon>
        <taxon>Cryptococcus neoformans species complex</taxon>
    </lineage>
</organism>
<name>A0A0S2LIR1_CRYD1</name>
<dbReference type="VEuPathDB" id="FungiDB:CND02795"/>
<dbReference type="KEGG" id="cne:CND02795"/>
<dbReference type="AlphaFoldDB" id="A0A0S2LIR1"/>
<reference evidence="1 2" key="1">
    <citation type="journal article" date="2005" name="Science">
        <title>The genome of the basidiomycetous yeast and human pathogen Cryptococcus neoformans.</title>
        <authorList>
            <person name="Loftus B.J."/>
            <person name="Fung E."/>
            <person name="Roncaglia P."/>
            <person name="Rowley D."/>
            <person name="Amedeo P."/>
            <person name="Bruno D."/>
            <person name="Vamathevan J."/>
            <person name="Miranda M."/>
            <person name="Anderson I.J."/>
            <person name="Fraser J.A."/>
            <person name="Allen J.E."/>
            <person name="Bosdet I.E."/>
            <person name="Brent M.R."/>
            <person name="Chiu R."/>
            <person name="Doering T.L."/>
            <person name="Donlin M.J."/>
            <person name="D'Souza C.A."/>
            <person name="Fox D.S."/>
            <person name="Grinberg V."/>
            <person name="Fu J."/>
            <person name="Fukushima M."/>
            <person name="Haas B.J."/>
            <person name="Huang J.C."/>
            <person name="Janbon G."/>
            <person name="Jones S.J."/>
            <person name="Koo H.L."/>
            <person name="Krzywinski M.I."/>
            <person name="Kwon-Chung J.K."/>
            <person name="Lengeler K.B."/>
            <person name="Maiti R."/>
            <person name="Marra M.A."/>
            <person name="Marra R.E."/>
            <person name="Mathewson C.A."/>
            <person name="Mitchell T.G."/>
            <person name="Pertea M."/>
            <person name="Riggs F.R."/>
            <person name="Salzberg S.L."/>
            <person name="Schein J.E."/>
            <person name="Shvartsbeyn A."/>
            <person name="Shin H."/>
            <person name="Shumway M."/>
            <person name="Specht C.A."/>
            <person name="Suh B.B."/>
            <person name="Tenney A."/>
            <person name="Utterback T.R."/>
            <person name="Wickes B.L."/>
            <person name="Wortman J.R."/>
            <person name="Wye N.H."/>
            <person name="Kronstad J.W."/>
            <person name="Lodge J.K."/>
            <person name="Heitman J."/>
            <person name="Davis R.W."/>
            <person name="Fraser C.M."/>
            <person name="Hyman R.W."/>
        </authorList>
    </citation>
    <scope>NUCLEOTIDE SEQUENCE [LARGE SCALE GENOMIC DNA]</scope>
    <source>
        <strain evidence="2">JEC21 / ATCC MYA-565</strain>
    </source>
</reference>
<accession>A0A0S2LIR1</accession>
<sequence length="145" mass="16151">MMRVEGESRTALTSPLDRLGKRDFLRKFSVVLVSNSMRTAILSHDIDHDSMPSTPDHLLSLYPHTLGRTLIRPPAPVLQQIALLRPLIAVLHSQHKINLNCSSFPSSLDQRTKLKRHIPFPMVVLQVARLAVPGQGAADEHGRLS</sequence>
<dbReference type="InParanoid" id="A0A0S2LIR1"/>
<protein>
    <submittedName>
        <fullName evidence="1">Uncharacterized protein</fullName>
    </submittedName>
</protein>
<gene>
    <name evidence="1" type="ordered locus">CND02795</name>
</gene>
<keyword evidence="2" id="KW-1185">Reference proteome</keyword>
<dbReference type="PaxDb" id="214684-A0A0S2LIR1"/>
<dbReference type="Proteomes" id="UP000002149">
    <property type="component" value="Chromosome 4"/>
</dbReference>
<evidence type="ECO:0000313" key="1">
    <source>
        <dbReference type="EMBL" id="ALO60521.1"/>
    </source>
</evidence>
<evidence type="ECO:0000313" key="2">
    <source>
        <dbReference type="Proteomes" id="UP000002149"/>
    </source>
</evidence>
<proteinExistence type="predicted"/>
<dbReference type="EMBL" id="AE017344">
    <property type="protein sequence ID" value="ALO60521.1"/>
    <property type="molecule type" value="Genomic_DNA"/>
</dbReference>
<dbReference type="GeneID" id="36392825"/>